<evidence type="ECO:0000259" key="10">
    <source>
        <dbReference type="Pfam" id="PF17801"/>
    </source>
</evidence>
<dbReference type="EMBL" id="DXCK01000073">
    <property type="protein sequence ID" value="HIZ01637.1"/>
    <property type="molecule type" value="Genomic_DNA"/>
</dbReference>
<accession>A0A9D2A650</accession>
<dbReference type="PRINTS" id="PR00740">
    <property type="entry name" value="GLHYDRLASE27"/>
</dbReference>
<keyword evidence="4 9" id="KW-0732">Signal</keyword>
<dbReference type="Gene3D" id="3.20.20.70">
    <property type="entry name" value="Aldolase class I"/>
    <property type="match status" value="1"/>
</dbReference>
<evidence type="ECO:0000256" key="5">
    <source>
        <dbReference type="ARBA" id="ARBA00022801"/>
    </source>
</evidence>
<evidence type="ECO:0000256" key="1">
    <source>
        <dbReference type="ARBA" id="ARBA00001255"/>
    </source>
</evidence>
<comment type="similarity">
    <text evidence="2 8">Belongs to the glycosyl hydrolase 27 family.</text>
</comment>
<evidence type="ECO:0000256" key="7">
    <source>
        <dbReference type="ARBA" id="ARBA00023295"/>
    </source>
</evidence>
<dbReference type="Proteomes" id="UP000824023">
    <property type="component" value="Unassembled WGS sequence"/>
</dbReference>
<feature type="chain" id="PRO_5038889626" description="Alpha-galactosidase" evidence="9">
    <location>
        <begin position="24"/>
        <end position="413"/>
    </location>
</feature>
<dbReference type="InterPro" id="IPR002241">
    <property type="entry name" value="Glyco_hydro_27"/>
</dbReference>
<organism evidence="11 12">
    <name type="scientific">Candidatus Bacteroides merdipullorum</name>
    <dbReference type="NCBI Taxonomy" id="2838474"/>
    <lineage>
        <taxon>Bacteria</taxon>
        <taxon>Pseudomonadati</taxon>
        <taxon>Bacteroidota</taxon>
        <taxon>Bacteroidia</taxon>
        <taxon>Bacteroidales</taxon>
        <taxon>Bacteroidaceae</taxon>
        <taxon>Bacteroides</taxon>
    </lineage>
</organism>
<evidence type="ECO:0000256" key="9">
    <source>
        <dbReference type="SAM" id="SignalP"/>
    </source>
</evidence>
<gene>
    <name evidence="11" type="ORF">H9819_05195</name>
</gene>
<comment type="caution">
    <text evidence="11">The sequence shown here is derived from an EMBL/GenBank/DDBJ whole genome shotgun (WGS) entry which is preliminary data.</text>
</comment>
<evidence type="ECO:0000313" key="12">
    <source>
        <dbReference type="Proteomes" id="UP000824023"/>
    </source>
</evidence>
<dbReference type="InterPro" id="IPR017853">
    <property type="entry name" value="GH"/>
</dbReference>
<keyword evidence="7 8" id="KW-0326">Glycosidase</keyword>
<dbReference type="PANTHER" id="PTHR11452">
    <property type="entry name" value="ALPHA-GALACTOSIDASE/ALPHA-N-ACETYLGALACTOSAMINIDASE"/>
    <property type="match status" value="1"/>
</dbReference>
<evidence type="ECO:0000313" key="11">
    <source>
        <dbReference type="EMBL" id="HIZ01637.1"/>
    </source>
</evidence>
<dbReference type="FunFam" id="3.20.20.70:FF:000202">
    <property type="entry name" value="Alpha-galactosidase"/>
    <property type="match status" value="1"/>
</dbReference>
<dbReference type="GO" id="GO:0016052">
    <property type="term" value="P:carbohydrate catabolic process"/>
    <property type="evidence" value="ECO:0007669"/>
    <property type="project" value="UniProtKB-ARBA"/>
</dbReference>
<dbReference type="PANTHER" id="PTHR11452:SF75">
    <property type="entry name" value="ALPHA-GALACTOSIDASE MEL1"/>
    <property type="match status" value="1"/>
</dbReference>
<dbReference type="GO" id="GO:0004557">
    <property type="term" value="F:alpha-galactosidase activity"/>
    <property type="evidence" value="ECO:0007669"/>
    <property type="project" value="UniProtKB-EC"/>
</dbReference>
<dbReference type="Gene3D" id="2.60.40.1180">
    <property type="entry name" value="Golgi alpha-mannosidase II"/>
    <property type="match status" value="1"/>
</dbReference>
<dbReference type="AlphaFoldDB" id="A0A9D2A650"/>
<dbReference type="InterPro" id="IPR000111">
    <property type="entry name" value="Glyco_hydro_27/36_CS"/>
</dbReference>
<evidence type="ECO:0000256" key="6">
    <source>
        <dbReference type="ARBA" id="ARBA00023157"/>
    </source>
</evidence>
<reference evidence="11" key="2">
    <citation type="submission" date="2021-04" db="EMBL/GenBank/DDBJ databases">
        <authorList>
            <person name="Gilroy R."/>
        </authorList>
    </citation>
    <scope>NUCLEOTIDE SEQUENCE</scope>
    <source>
        <strain evidence="11">ChiHjej12B11-24981</strain>
    </source>
</reference>
<evidence type="ECO:0000256" key="8">
    <source>
        <dbReference type="RuleBase" id="RU361168"/>
    </source>
</evidence>
<keyword evidence="5 8" id="KW-0378">Hydrolase</keyword>
<feature type="signal peptide" evidence="9">
    <location>
        <begin position="1"/>
        <end position="23"/>
    </location>
</feature>
<dbReference type="InterPro" id="IPR013785">
    <property type="entry name" value="Aldolase_TIM"/>
</dbReference>
<sequence length="413" mass="47075">MKTLKRIAMTGSLFALLAMPAQAQKWEHLADTPQMGWSTWNKFQGNISEDIVKSIADVMVESGLRDAGYTYINIDDCWHGPRDENGFIQADSTKFPNGIKAVADYVHSKGLKLGIYSDAGSETCGGMPGSLGHEYQDAIQYARWGVDYLKYDWCNTTDINPRGAYQLISDALRSAGRPIFLSMCEWGSSRPWRWAKQIGHSWRTTPDIWCNFDSLRVFPGYTQFGVMQCIQFNDSLRQYAGKGHWNDPDMLEVGNGMTENEDRAHFTMWCMMSSPLILGNDLRSMNEATRRIILNKEMIAIDQDTLGIQGLHFCDRDGLQFWFKPLAGGDWAFTILNPTKHDIPVELNWQDFNLSDEEVSGRKTAFDSIVYKVYNLWTHRTEGKTSLKNKVERKLTVKSRDVVSYRLIAHGDK</sequence>
<name>A0A9D2A650_9BACE</name>
<dbReference type="Pfam" id="PF16499">
    <property type="entry name" value="Melibiase_2"/>
    <property type="match status" value="1"/>
</dbReference>
<dbReference type="InterPro" id="IPR041233">
    <property type="entry name" value="Melibiase_C"/>
</dbReference>
<protein>
    <recommendedName>
        <fullName evidence="3 8">Alpha-galactosidase</fullName>
        <ecNumber evidence="3 8">3.2.1.22</ecNumber>
    </recommendedName>
    <alternativeName>
        <fullName evidence="8">Melibiase</fullName>
    </alternativeName>
</protein>
<dbReference type="CDD" id="cd14792">
    <property type="entry name" value="GH27"/>
    <property type="match status" value="1"/>
</dbReference>
<feature type="domain" description="Alpha galactosidase C-terminal" evidence="10">
    <location>
        <begin position="317"/>
        <end position="407"/>
    </location>
</feature>
<dbReference type="InterPro" id="IPR013780">
    <property type="entry name" value="Glyco_hydro_b"/>
</dbReference>
<keyword evidence="6 8" id="KW-1015">Disulfide bond</keyword>
<evidence type="ECO:0000256" key="3">
    <source>
        <dbReference type="ARBA" id="ARBA00012755"/>
    </source>
</evidence>
<dbReference type="SUPFAM" id="SSF51011">
    <property type="entry name" value="Glycosyl hydrolase domain"/>
    <property type="match status" value="1"/>
</dbReference>
<dbReference type="Pfam" id="PF17801">
    <property type="entry name" value="Melibiase_C"/>
    <property type="match status" value="1"/>
</dbReference>
<dbReference type="EC" id="3.2.1.22" evidence="3 8"/>
<proteinExistence type="inferred from homology"/>
<reference evidence="11" key="1">
    <citation type="journal article" date="2021" name="PeerJ">
        <title>Extensive microbial diversity within the chicken gut microbiome revealed by metagenomics and culture.</title>
        <authorList>
            <person name="Gilroy R."/>
            <person name="Ravi A."/>
            <person name="Getino M."/>
            <person name="Pursley I."/>
            <person name="Horton D.L."/>
            <person name="Alikhan N.F."/>
            <person name="Baker D."/>
            <person name="Gharbi K."/>
            <person name="Hall N."/>
            <person name="Watson M."/>
            <person name="Adriaenssens E.M."/>
            <person name="Foster-Nyarko E."/>
            <person name="Jarju S."/>
            <person name="Secka A."/>
            <person name="Antonio M."/>
            <person name="Oren A."/>
            <person name="Chaudhuri R.R."/>
            <person name="La Ragione R."/>
            <person name="Hildebrand F."/>
            <person name="Pallen M.J."/>
        </authorList>
    </citation>
    <scope>NUCLEOTIDE SEQUENCE</scope>
    <source>
        <strain evidence="11">ChiHjej12B11-24981</strain>
    </source>
</reference>
<evidence type="ECO:0000256" key="4">
    <source>
        <dbReference type="ARBA" id="ARBA00022729"/>
    </source>
</evidence>
<comment type="catalytic activity">
    <reaction evidence="1 8">
        <text>Hydrolysis of terminal, non-reducing alpha-D-galactose residues in alpha-D-galactosides, including galactose oligosaccharides, galactomannans and galactolipids.</text>
        <dbReference type="EC" id="3.2.1.22"/>
    </reaction>
</comment>
<dbReference type="PROSITE" id="PS00512">
    <property type="entry name" value="ALPHA_GALACTOSIDASE"/>
    <property type="match status" value="1"/>
</dbReference>
<dbReference type="SUPFAM" id="SSF51445">
    <property type="entry name" value="(Trans)glycosidases"/>
    <property type="match status" value="1"/>
</dbReference>
<evidence type="ECO:0000256" key="2">
    <source>
        <dbReference type="ARBA" id="ARBA00009743"/>
    </source>
</evidence>